<dbReference type="Pfam" id="PF07654">
    <property type="entry name" value="C1-set"/>
    <property type="match status" value="1"/>
</dbReference>
<reference evidence="6" key="1">
    <citation type="submission" date="2020-06" db="EMBL/GenBank/DDBJ databases">
        <authorList>
            <consortium name="Wellcome Sanger Institute Data Sharing"/>
        </authorList>
    </citation>
    <scope>NUCLEOTIDE SEQUENCE [LARGE SCALE GENOMIC DNA]</scope>
</reference>
<evidence type="ECO:0008006" key="8">
    <source>
        <dbReference type="Google" id="ProtNLM"/>
    </source>
</evidence>
<dbReference type="GO" id="GO:0002376">
    <property type="term" value="P:immune system process"/>
    <property type="evidence" value="ECO:0007669"/>
    <property type="project" value="UniProtKB-KW"/>
</dbReference>
<dbReference type="AlphaFoldDB" id="A0A8C5DJL9"/>
<evidence type="ECO:0000259" key="5">
    <source>
        <dbReference type="SMART" id="SM00409"/>
    </source>
</evidence>
<dbReference type="CDD" id="cd00099">
    <property type="entry name" value="IgV"/>
    <property type="match status" value="1"/>
</dbReference>
<reference evidence="6" key="2">
    <citation type="submission" date="2025-08" db="UniProtKB">
        <authorList>
            <consortium name="Ensembl"/>
        </authorList>
    </citation>
    <scope>IDENTIFICATION</scope>
</reference>
<dbReference type="InterPro" id="IPR050413">
    <property type="entry name" value="TCR_beta_variable"/>
</dbReference>
<keyword evidence="2" id="KW-0391">Immunity</keyword>
<evidence type="ECO:0000256" key="1">
    <source>
        <dbReference type="ARBA" id="ARBA00022729"/>
    </source>
</evidence>
<name>A0A8C5DJL9_GOUWI</name>
<proteinExistence type="predicted"/>
<dbReference type="InterPro" id="IPR003599">
    <property type="entry name" value="Ig_sub"/>
</dbReference>
<dbReference type="PANTHER" id="PTHR23268:SF28">
    <property type="entry name" value="T CELL RECEPTOR BETA VARIABLE 19"/>
    <property type="match status" value="1"/>
</dbReference>
<dbReference type="Gene3D" id="2.60.40.10">
    <property type="entry name" value="Immunoglobulins"/>
    <property type="match status" value="2"/>
</dbReference>
<accession>A0A8C5DJL9</accession>
<evidence type="ECO:0000313" key="7">
    <source>
        <dbReference type="Proteomes" id="UP000694680"/>
    </source>
</evidence>
<dbReference type="InterPro" id="IPR013106">
    <property type="entry name" value="Ig_V-set"/>
</dbReference>
<feature type="chain" id="PRO_5034538792" description="Ig-like domain-containing protein" evidence="3">
    <location>
        <begin position="21"/>
        <end position="236"/>
    </location>
</feature>
<feature type="domain" description="Immunoglobulin C1-set" evidence="4">
    <location>
        <begin position="159"/>
        <end position="223"/>
    </location>
</feature>
<dbReference type="GO" id="GO:0007166">
    <property type="term" value="P:cell surface receptor signaling pathway"/>
    <property type="evidence" value="ECO:0007669"/>
    <property type="project" value="TreeGrafter"/>
</dbReference>
<dbReference type="SUPFAM" id="SSF48726">
    <property type="entry name" value="Immunoglobulin"/>
    <property type="match status" value="2"/>
</dbReference>
<evidence type="ECO:0000256" key="2">
    <source>
        <dbReference type="ARBA" id="ARBA00022859"/>
    </source>
</evidence>
<dbReference type="SMART" id="SM00409">
    <property type="entry name" value="IG"/>
    <property type="match status" value="1"/>
</dbReference>
<evidence type="ECO:0000259" key="4">
    <source>
        <dbReference type="SMART" id="SM00407"/>
    </source>
</evidence>
<dbReference type="InterPro" id="IPR036179">
    <property type="entry name" value="Ig-like_dom_sf"/>
</dbReference>
<dbReference type="InterPro" id="IPR013783">
    <property type="entry name" value="Ig-like_fold"/>
</dbReference>
<reference evidence="6" key="3">
    <citation type="submission" date="2025-09" db="UniProtKB">
        <authorList>
            <consortium name="Ensembl"/>
        </authorList>
    </citation>
    <scope>IDENTIFICATION</scope>
</reference>
<organism evidence="6 7">
    <name type="scientific">Gouania willdenowi</name>
    <name type="common">Blunt-snouted clingfish</name>
    <name type="synonym">Lepadogaster willdenowi</name>
    <dbReference type="NCBI Taxonomy" id="441366"/>
    <lineage>
        <taxon>Eukaryota</taxon>
        <taxon>Metazoa</taxon>
        <taxon>Chordata</taxon>
        <taxon>Craniata</taxon>
        <taxon>Vertebrata</taxon>
        <taxon>Euteleostomi</taxon>
        <taxon>Actinopterygii</taxon>
        <taxon>Neopterygii</taxon>
        <taxon>Teleostei</taxon>
        <taxon>Neoteleostei</taxon>
        <taxon>Acanthomorphata</taxon>
        <taxon>Ovalentaria</taxon>
        <taxon>Blenniimorphae</taxon>
        <taxon>Blenniiformes</taxon>
        <taxon>Gobiesocoidei</taxon>
        <taxon>Gobiesocidae</taxon>
        <taxon>Gobiesocinae</taxon>
        <taxon>Gouania</taxon>
    </lineage>
</organism>
<dbReference type="SMART" id="SM00407">
    <property type="entry name" value="IGc1"/>
    <property type="match status" value="1"/>
</dbReference>
<dbReference type="Ensembl" id="ENSGWIT00000008632.1">
    <property type="protein sequence ID" value="ENSGWIP00000007790.1"/>
    <property type="gene ID" value="ENSGWIG00000004534.1"/>
</dbReference>
<evidence type="ECO:0000313" key="6">
    <source>
        <dbReference type="Ensembl" id="ENSGWIP00000007790.1"/>
    </source>
</evidence>
<feature type="signal peptide" evidence="3">
    <location>
        <begin position="1"/>
        <end position="20"/>
    </location>
</feature>
<sequence length="236" mass="26651">VLLIGCLFFYFILFSTEVSAVRVHQAPAALLKPPREEVQITCNHSNPDFYMIQWYKQSFHKSTMALVGYVRYSLTAVEESFKSIYNVSGDGRSLSSLQIADSKEFADHAVYFCAVSKARYTQPAYFGQGTRLTVLGREPIPPTVKLFKPSAKEGDRTNKKTLVCLASNFYPDHVSVIWSINGNRHEGSTDSAAQLDGSFYRITSRLTPNAYECPLIFTQSVYTRPIRKIFSVEMIL</sequence>
<dbReference type="InterPro" id="IPR003597">
    <property type="entry name" value="Ig_C1-set"/>
</dbReference>
<protein>
    <recommendedName>
        <fullName evidence="8">Ig-like domain-containing protein</fullName>
    </recommendedName>
</protein>
<keyword evidence="7" id="KW-1185">Reference proteome</keyword>
<evidence type="ECO:0000256" key="3">
    <source>
        <dbReference type="SAM" id="SignalP"/>
    </source>
</evidence>
<dbReference type="Pfam" id="PF07686">
    <property type="entry name" value="V-set"/>
    <property type="match status" value="1"/>
</dbReference>
<dbReference type="GO" id="GO:0005886">
    <property type="term" value="C:plasma membrane"/>
    <property type="evidence" value="ECO:0007669"/>
    <property type="project" value="TreeGrafter"/>
</dbReference>
<dbReference type="PANTHER" id="PTHR23268">
    <property type="entry name" value="T-CELL RECEPTOR BETA CHAIN"/>
    <property type="match status" value="1"/>
</dbReference>
<keyword evidence="1 3" id="KW-0732">Signal</keyword>
<dbReference type="Proteomes" id="UP000694680">
    <property type="component" value="Chromosome 22"/>
</dbReference>
<feature type="domain" description="Immunoglobulin" evidence="5">
    <location>
        <begin position="27"/>
        <end position="135"/>
    </location>
</feature>